<organism evidence="1">
    <name type="scientific">Vibrio cyclitrophicus</name>
    <dbReference type="NCBI Taxonomy" id="47951"/>
    <lineage>
        <taxon>Bacteria</taxon>
        <taxon>Pseudomonadati</taxon>
        <taxon>Pseudomonadota</taxon>
        <taxon>Gammaproteobacteria</taxon>
        <taxon>Vibrionales</taxon>
        <taxon>Vibrionaceae</taxon>
        <taxon>Vibrio</taxon>
    </lineage>
</organism>
<gene>
    <name evidence="1" type="ORF">BCS90_24735</name>
</gene>
<dbReference type="AlphaFoldDB" id="A0A7Z1S0Z3"/>
<name>A0A7Z1S0Z3_9VIBR</name>
<evidence type="ECO:0000313" key="1">
    <source>
        <dbReference type="EMBL" id="PMP25275.1"/>
    </source>
</evidence>
<sequence>MPIKFLYIDDDETEKLQPLINELIHHSKGELEIVHTRVRPMQEIKCRFLDGGFHGLIIDQKLDAANEHGETVDYWGTSLAQNLRTEMIGDINVPSSPIVLLSNEDVYLKFYDLDESAHNLFDFTFCKKQVARDTDFAIKASKIITALAKAYIIARDEIPALRARNVKNEALLEPLLKWDSDIYEYTDKRFIDYVSSKSHDLHILVSLLLNTFVRSAGILVTEEMLATKLGVDVTASDDWQKLLLEFDAFTYKGVFSELKVRWWMSRIEDWWHENSDDSQVLRALVAEDRVEVIKNITGLESLVAIQPKYSNGKQSKKFWVNCIVSGTPLDPYDAIVANKPDLMPWEQVIYLDAKTTFDREHTPKYSVHPDYQRKVKPLHKRLTLDG</sequence>
<dbReference type="RefSeq" id="WP_154724056.1">
    <property type="nucleotide sequence ID" value="NZ_CP170593.1"/>
</dbReference>
<dbReference type="EMBL" id="MDBS01000057">
    <property type="protein sequence ID" value="PMP25275.1"/>
    <property type="molecule type" value="Genomic_DNA"/>
</dbReference>
<comment type="caution">
    <text evidence="1">The sequence shown here is derived from an EMBL/GenBank/DDBJ whole genome shotgun (WGS) entry which is preliminary data.</text>
</comment>
<accession>A0A7Z1S0Z3</accession>
<proteinExistence type="predicted"/>
<reference evidence="1" key="2">
    <citation type="journal article" date="2018" name="Nature">
        <title>A major lineage of non-tailed dsDNA viruses as unrecognized killers of marine bacteria.</title>
        <authorList>
            <person name="Kauffman K.M."/>
            <person name="Hussain F.A."/>
            <person name="Yang J."/>
            <person name="Arevalo P."/>
            <person name="Brown J.M."/>
            <person name="Chang W.K."/>
            <person name="VanInsberghe D."/>
            <person name="Elsherbini J."/>
            <person name="Sharma R.S."/>
            <person name="Cutler M.B."/>
            <person name="Kelly L."/>
            <person name="Polz M.F."/>
        </authorList>
    </citation>
    <scope>NUCLEOTIDE SEQUENCE</scope>
    <source>
        <strain evidence="1">10N.222.46.E12</strain>
    </source>
</reference>
<protein>
    <submittedName>
        <fullName evidence="1">Uncharacterized protein</fullName>
    </submittedName>
</protein>
<reference evidence="1" key="1">
    <citation type="submission" date="2016-07" db="EMBL/GenBank/DDBJ databases">
        <authorList>
            <person name="Kauffman K."/>
            <person name="Arevalo P."/>
            <person name="Polz M.F."/>
        </authorList>
    </citation>
    <scope>NUCLEOTIDE SEQUENCE</scope>
    <source>
        <strain evidence="1">10N.222.46.E12</strain>
    </source>
</reference>